<name>A0A5N5WP19_9EURO</name>
<dbReference type="InterPro" id="IPR009081">
    <property type="entry name" value="PP-bd_ACP"/>
</dbReference>
<dbReference type="Gene3D" id="1.10.1200.10">
    <property type="entry name" value="ACP-like"/>
    <property type="match status" value="1"/>
</dbReference>
<gene>
    <name evidence="6" type="ORF">BDV29DRAFT_161837</name>
</gene>
<dbReference type="PROSITE" id="PS50075">
    <property type="entry name" value="CARRIER"/>
    <property type="match status" value="1"/>
</dbReference>
<dbReference type="Pfam" id="PF00501">
    <property type="entry name" value="AMP-binding"/>
    <property type="match status" value="1"/>
</dbReference>
<dbReference type="InterPro" id="IPR036736">
    <property type="entry name" value="ACP-like_sf"/>
</dbReference>
<keyword evidence="7" id="KW-1185">Reference proteome</keyword>
<dbReference type="Gene3D" id="3.30.559.10">
    <property type="entry name" value="Chloramphenicol acetyltransferase-like domain"/>
    <property type="match status" value="1"/>
</dbReference>
<reference evidence="6 7" key="1">
    <citation type="submission" date="2019-04" db="EMBL/GenBank/DDBJ databases">
        <title>Friends and foes A comparative genomics study of 23 Aspergillus species from section Flavi.</title>
        <authorList>
            <consortium name="DOE Joint Genome Institute"/>
            <person name="Kjaerbolling I."/>
            <person name="Vesth T."/>
            <person name="Frisvad J.C."/>
            <person name="Nybo J.L."/>
            <person name="Theobald S."/>
            <person name="Kildgaard S."/>
            <person name="Isbrandt T."/>
            <person name="Kuo A."/>
            <person name="Sato A."/>
            <person name="Lyhne E.K."/>
            <person name="Kogle M.E."/>
            <person name="Wiebenga A."/>
            <person name="Kun R.S."/>
            <person name="Lubbers R.J."/>
            <person name="Makela M.R."/>
            <person name="Barry K."/>
            <person name="Chovatia M."/>
            <person name="Clum A."/>
            <person name="Daum C."/>
            <person name="Haridas S."/>
            <person name="He G."/>
            <person name="LaButti K."/>
            <person name="Lipzen A."/>
            <person name="Mondo S."/>
            <person name="Riley R."/>
            <person name="Salamov A."/>
            <person name="Simmons B.A."/>
            <person name="Magnuson J.K."/>
            <person name="Henrissat B."/>
            <person name="Mortensen U.H."/>
            <person name="Larsen T.O."/>
            <person name="Devries R.P."/>
            <person name="Grigoriev I.V."/>
            <person name="Machida M."/>
            <person name="Baker S.E."/>
            <person name="Andersen M.R."/>
        </authorList>
    </citation>
    <scope>NUCLEOTIDE SEQUENCE [LARGE SCALE GENOMIC DNA]</scope>
    <source>
        <strain evidence="6 7">CBS 151.66</strain>
    </source>
</reference>
<proteinExistence type="inferred from homology"/>
<dbReference type="InterPro" id="IPR000873">
    <property type="entry name" value="AMP-dep_synth/lig_dom"/>
</dbReference>
<dbReference type="AlphaFoldDB" id="A0A5N5WP19"/>
<evidence type="ECO:0000256" key="2">
    <source>
        <dbReference type="ARBA" id="ARBA00022553"/>
    </source>
</evidence>
<dbReference type="GO" id="GO:0031177">
    <property type="term" value="F:phosphopantetheine binding"/>
    <property type="evidence" value="ECO:0007669"/>
    <property type="project" value="TreeGrafter"/>
</dbReference>
<dbReference type="SUPFAM" id="SSF56801">
    <property type="entry name" value="Acetyl-CoA synthetase-like"/>
    <property type="match status" value="1"/>
</dbReference>
<evidence type="ECO:0000256" key="4">
    <source>
        <dbReference type="ARBA" id="ARBA00029454"/>
    </source>
</evidence>
<dbReference type="InterPro" id="IPR023213">
    <property type="entry name" value="CAT-like_dom_sf"/>
</dbReference>
<dbReference type="OrthoDB" id="416786at2759"/>
<feature type="domain" description="Carrier" evidence="5">
    <location>
        <begin position="278"/>
        <end position="355"/>
    </location>
</feature>
<evidence type="ECO:0000256" key="3">
    <source>
        <dbReference type="ARBA" id="ARBA00022598"/>
    </source>
</evidence>
<keyword evidence="3" id="KW-0436">Ligase</keyword>
<evidence type="ECO:0000259" key="5">
    <source>
        <dbReference type="PROSITE" id="PS50075"/>
    </source>
</evidence>
<accession>A0A5N5WP19</accession>
<comment type="similarity">
    <text evidence="4">Belongs to the NRP synthetase family.</text>
</comment>
<dbReference type="InterPro" id="IPR042099">
    <property type="entry name" value="ANL_N_sf"/>
</dbReference>
<evidence type="ECO:0000313" key="6">
    <source>
        <dbReference type="EMBL" id="KAB8069044.1"/>
    </source>
</evidence>
<keyword evidence="1" id="KW-0596">Phosphopantetheine</keyword>
<evidence type="ECO:0000256" key="1">
    <source>
        <dbReference type="ARBA" id="ARBA00022450"/>
    </source>
</evidence>
<dbReference type="InterPro" id="IPR045851">
    <property type="entry name" value="AMP-bd_C_sf"/>
</dbReference>
<dbReference type="PANTHER" id="PTHR45527">
    <property type="entry name" value="NONRIBOSOMAL PEPTIDE SYNTHETASE"/>
    <property type="match status" value="1"/>
</dbReference>
<evidence type="ECO:0000313" key="7">
    <source>
        <dbReference type="Proteomes" id="UP000326565"/>
    </source>
</evidence>
<dbReference type="EMBL" id="ML732360">
    <property type="protein sequence ID" value="KAB8069044.1"/>
    <property type="molecule type" value="Genomic_DNA"/>
</dbReference>
<dbReference type="Gene3D" id="3.30.300.30">
    <property type="match status" value="1"/>
</dbReference>
<dbReference type="GO" id="GO:0005737">
    <property type="term" value="C:cytoplasm"/>
    <property type="evidence" value="ECO:0007669"/>
    <property type="project" value="TreeGrafter"/>
</dbReference>
<dbReference type="Gene3D" id="3.40.50.12780">
    <property type="entry name" value="N-terminal domain of ligase-like"/>
    <property type="match status" value="1"/>
</dbReference>
<sequence>MEINFFDITSTAAALLSPDDVPSLRRMALGGEMANPAVVQTWAHRVELLSSYGLSECTQLNWRYRLQRDVGARIVGPPFDTTTSYILTPGTTELLPLLVPGELYLGGAQLAREYLNKSEETERSFIRNPFGQGRLYRTGDMAVRHADGSIEMIGRIDFQVKINGQRVDPGEPNSIIQIFEGVEHSAVVPAIVNKKMVLVAVVVSRVDVEWEALVSKLRSAQATRLPLYMTPSFWVPMSSLPLNRNGKVDVSAIRKIVDYLGQSGELLPERQKTRVEESALTRDEKTVRKLRAKFLPIPESDIFLEDSFISLDGTSLEAIQVVSQLQSEYALSLRVEDIILSDSLSRVASIAQKRLIEGKADDLTAPFALLQESLSLEDLGLSTSEIEDAYPVTPFQEAAIANTLMGGTSYIYSRSYSFDGYSCDNVKDALVSLMKTERCLRTTFVPEGISFLQVVRKTADLP</sequence>
<dbReference type="Proteomes" id="UP000326565">
    <property type="component" value="Unassembled WGS sequence"/>
</dbReference>
<dbReference type="GO" id="GO:0043041">
    <property type="term" value="P:amino acid activation for nonribosomal peptide biosynthetic process"/>
    <property type="evidence" value="ECO:0007669"/>
    <property type="project" value="TreeGrafter"/>
</dbReference>
<protein>
    <recommendedName>
        <fullName evidence="5">Carrier domain-containing protein</fullName>
    </recommendedName>
</protein>
<keyword evidence="2" id="KW-0597">Phosphoprotein</keyword>
<dbReference type="GO" id="GO:0016874">
    <property type="term" value="F:ligase activity"/>
    <property type="evidence" value="ECO:0007669"/>
    <property type="project" value="UniProtKB-KW"/>
</dbReference>
<dbReference type="GO" id="GO:0044550">
    <property type="term" value="P:secondary metabolite biosynthetic process"/>
    <property type="evidence" value="ECO:0007669"/>
    <property type="project" value="TreeGrafter"/>
</dbReference>
<dbReference type="PANTHER" id="PTHR45527:SF1">
    <property type="entry name" value="FATTY ACID SYNTHASE"/>
    <property type="match status" value="1"/>
</dbReference>
<dbReference type="SUPFAM" id="SSF47336">
    <property type="entry name" value="ACP-like"/>
    <property type="match status" value="1"/>
</dbReference>
<dbReference type="Pfam" id="PF00550">
    <property type="entry name" value="PP-binding"/>
    <property type="match status" value="1"/>
</dbReference>
<organism evidence="6 7">
    <name type="scientific">Aspergillus leporis</name>
    <dbReference type="NCBI Taxonomy" id="41062"/>
    <lineage>
        <taxon>Eukaryota</taxon>
        <taxon>Fungi</taxon>
        <taxon>Dikarya</taxon>
        <taxon>Ascomycota</taxon>
        <taxon>Pezizomycotina</taxon>
        <taxon>Eurotiomycetes</taxon>
        <taxon>Eurotiomycetidae</taxon>
        <taxon>Eurotiales</taxon>
        <taxon>Aspergillaceae</taxon>
        <taxon>Aspergillus</taxon>
        <taxon>Aspergillus subgen. Circumdati</taxon>
    </lineage>
</organism>